<protein>
    <submittedName>
        <fullName evidence="1">Sporulation protein YunB</fullName>
    </submittedName>
</protein>
<evidence type="ECO:0000313" key="1">
    <source>
        <dbReference type="EMBL" id="AEM74585.1"/>
    </source>
</evidence>
<sequence length="211" mass="24787">MRFYNYNRRRCQKALVLLAFLIFALFTLAIFIEIWLENYLIEAFEDKAKQKIIEVTNQAVLQVLQQQKIKYDDVVKIEKGEKSSLIKIDTVALNKEVANLILVINQKIKVLTPLQVDFRMGYIFNNIFFNQFGPVLRGNIMYISAVSYNWQSDFNSAGINQMVHRNRIYLNLKFEGHFLFLRAKRKVTLIQRIPIAENIYIGEVPKVYIGK</sequence>
<dbReference type="RefSeq" id="WP_014043105.1">
    <property type="nucleotide sequence ID" value="NC_015949.1"/>
</dbReference>
<dbReference type="InterPro" id="IPR014197">
    <property type="entry name" value="Sporulation_prot_YunB"/>
</dbReference>
<organism evidence="1 2">
    <name type="scientific">Caldicellulosiruptor acetigenus 6A</name>
    <dbReference type="NCBI Taxonomy" id="632516"/>
    <lineage>
        <taxon>Bacteria</taxon>
        <taxon>Bacillati</taxon>
        <taxon>Bacillota</taxon>
        <taxon>Bacillota incertae sedis</taxon>
        <taxon>Caldicellulosiruptorales</taxon>
        <taxon>Caldicellulosiruptoraceae</taxon>
        <taxon>Caldicellulosiruptor</taxon>
    </lineage>
</organism>
<proteinExistence type="predicted"/>
<dbReference type="Proteomes" id="UP000009257">
    <property type="component" value="Chromosome"/>
</dbReference>
<dbReference type="AlphaFoldDB" id="G2PVI5"/>
<dbReference type="HOGENOM" id="CLU_067338_2_0_9"/>
<evidence type="ECO:0000313" key="2">
    <source>
        <dbReference type="Proteomes" id="UP000009257"/>
    </source>
</evidence>
<dbReference type="Pfam" id="PF09560">
    <property type="entry name" value="Spore_YunB"/>
    <property type="match status" value="1"/>
</dbReference>
<reference evidence="1 2" key="1">
    <citation type="submission" date="2011-08" db="EMBL/GenBank/DDBJ databases">
        <title>Complete sequence of Caldicellulosiruptor lactoaceticus 6A.</title>
        <authorList>
            <consortium name="US DOE Joint Genome Institute"/>
            <person name="Lucas S."/>
            <person name="Han J."/>
            <person name="Lapidus A."/>
            <person name="Cheng J.-F."/>
            <person name="Goodwin L."/>
            <person name="Pitluck S."/>
            <person name="Peters L."/>
            <person name="Davenport K."/>
            <person name="Detter J.C."/>
            <person name="Han C."/>
            <person name="Tapia R."/>
            <person name="Land M."/>
            <person name="Hauser L."/>
            <person name="Kyrpides N."/>
            <person name="Ivanova N."/>
            <person name="Ovchinnikova G."/>
            <person name="Pagani I."/>
            <person name="Blumer-Schuette S.E."/>
            <person name="Kelly R.M."/>
            <person name="Woyke T."/>
        </authorList>
    </citation>
    <scope>NUCLEOTIDE SEQUENCE [LARGE SCALE GENOMIC DNA]</scope>
    <source>
        <strain evidence="1 2">6A</strain>
    </source>
</reference>
<dbReference type="EMBL" id="CP003001">
    <property type="protein sequence ID" value="AEM74585.1"/>
    <property type="molecule type" value="Genomic_DNA"/>
</dbReference>
<gene>
    <name evidence="1" type="ORF">Calla_2017</name>
</gene>
<dbReference type="KEGG" id="clc:Calla_2017"/>
<name>G2PVI5_9FIRM</name>
<accession>G2PVI5</accession>